<feature type="compositionally biased region" description="Low complexity" evidence="1">
    <location>
        <begin position="1"/>
        <end position="29"/>
    </location>
</feature>
<evidence type="ECO:0000313" key="3">
    <source>
        <dbReference type="Proteomes" id="UP000076154"/>
    </source>
</evidence>
<reference evidence="2" key="1">
    <citation type="submission" date="2018-04" db="EMBL/GenBank/DDBJ databases">
        <title>Whole genome sequencing of Hypsizygus marmoreus.</title>
        <authorList>
            <person name="Choi I.-G."/>
            <person name="Min B."/>
            <person name="Kim J.-G."/>
            <person name="Kim S."/>
            <person name="Oh Y.-L."/>
            <person name="Kong W.-S."/>
            <person name="Park H."/>
            <person name="Jeong J."/>
            <person name="Song E.-S."/>
        </authorList>
    </citation>
    <scope>NUCLEOTIDE SEQUENCE [LARGE SCALE GENOMIC DNA]</scope>
    <source>
        <strain evidence="2">51987-8</strain>
    </source>
</reference>
<name>A0A369JXY5_HYPMA</name>
<protein>
    <submittedName>
        <fullName evidence="2">Uncharacterized protein</fullName>
    </submittedName>
</protein>
<evidence type="ECO:0000313" key="2">
    <source>
        <dbReference type="EMBL" id="RDB24503.1"/>
    </source>
</evidence>
<accession>A0A369JXY5</accession>
<evidence type="ECO:0000256" key="1">
    <source>
        <dbReference type="SAM" id="MobiDB-lite"/>
    </source>
</evidence>
<sequence>MWVTTPTTTTTVTMPTTNADTNNDATTTTPQDGPTSRSTLHCHNTYQHARTTTITTTMTSITRLHPALTPPHAQYPPRSISRALLFLSGNVLMCRALFAVLHVSDFDAPV</sequence>
<gene>
    <name evidence="2" type="ORF">Hypma_008292</name>
</gene>
<dbReference type="EMBL" id="LUEZ02000043">
    <property type="protein sequence ID" value="RDB24503.1"/>
    <property type="molecule type" value="Genomic_DNA"/>
</dbReference>
<dbReference type="InParanoid" id="A0A369JXY5"/>
<feature type="region of interest" description="Disordered" evidence="1">
    <location>
        <begin position="1"/>
        <end position="37"/>
    </location>
</feature>
<comment type="caution">
    <text evidence="2">The sequence shown here is derived from an EMBL/GenBank/DDBJ whole genome shotgun (WGS) entry which is preliminary data.</text>
</comment>
<dbReference type="AlphaFoldDB" id="A0A369JXY5"/>
<keyword evidence="3" id="KW-1185">Reference proteome</keyword>
<dbReference type="Proteomes" id="UP000076154">
    <property type="component" value="Unassembled WGS sequence"/>
</dbReference>
<proteinExistence type="predicted"/>
<organism evidence="2 3">
    <name type="scientific">Hypsizygus marmoreus</name>
    <name type="common">White beech mushroom</name>
    <name type="synonym">Agaricus marmoreus</name>
    <dbReference type="NCBI Taxonomy" id="39966"/>
    <lineage>
        <taxon>Eukaryota</taxon>
        <taxon>Fungi</taxon>
        <taxon>Dikarya</taxon>
        <taxon>Basidiomycota</taxon>
        <taxon>Agaricomycotina</taxon>
        <taxon>Agaricomycetes</taxon>
        <taxon>Agaricomycetidae</taxon>
        <taxon>Agaricales</taxon>
        <taxon>Tricholomatineae</taxon>
        <taxon>Lyophyllaceae</taxon>
        <taxon>Hypsizygus</taxon>
    </lineage>
</organism>